<dbReference type="AlphaFoldDB" id="A0A0B4XPX3"/>
<keyword evidence="3" id="KW-0812">Transmembrane</keyword>
<sequence length="529" mass="58027">MLSPELQGIVESLASLAMLLFFATLLILTLIAVGMWLQDRFFQTQHTLRRNYPLIGRFRYVLEHLGEFFRQYFFAMDREELPFNRAQRAWVYRAAKNLSTMVPFGSTKHILVPGRVVFLNAPYPTLDKDVAETLPLMIGPYCDKPYVARSLHNISGMSFGALSKPAVRALSRGASQAGCWLNTGEGGLSPWHLEGGADLVFQIGTARYGVRDAEGELSDQRLRDIAGHQQVKMFEIKLSQGAKPGKGGILPGAKVTPEIAAIRGIPVGKASISPNRHPDVANGEQLLDLIERVRRVTGKPVGIKTVVGTWDWLEDLFLMISQRGPQSAPDFITVDSGDGGTGAAPMALMDDVGLHLAEALPLLVDLRDGYGLHDRIRIIASGKLITPNMVAWAIALGADICTSARGYMFALGCIQAMQCHRNTCPTGVTTHDPALQRGLVPADKARRVAQYHNNLVKEVEVIAHACGVSEPRQLRRHHARVVMGAGTVALDQVWPNVPSGHYLAHGRRAELEKRHRIPLVEEASLPPPE</sequence>
<dbReference type="GO" id="GO:0015930">
    <property type="term" value="F:glutamate synthase activity"/>
    <property type="evidence" value="ECO:0007669"/>
    <property type="project" value="InterPro"/>
</dbReference>
<organism evidence="5 6">
    <name type="scientific">Isoalcanivorax pacificus W11-5</name>
    <dbReference type="NCBI Taxonomy" id="391936"/>
    <lineage>
        <taxon>Bacteria</taxon>
        <taxon>Pseudomonadati</taxon>
        <taxon>Pseudomonadota</taxon>
        <taxon>Gammaproteobacteria</taxon>
        <taxon>Oceanospirillales</taxon>
        <taxon>Alcanivoracaceae</taxon>
        <taxon>Isoalcanivorax</taxon>
    </lineage>
</organism>
<gene>
    <name evidence="5" type="ORF">S7S_09500</name>
</gene>
<dbReference type="PIRSF" id="PIRSF006429">
    <property type="entry name" value="GOGAT_lg_2"/>
    <property type="match status" value="1"/>
</dbReference>
<keyword evidence="3" id="KW-1133">Transmembrane helix</keyword>
<reference evidence="5 6" key="1">
    <citation type="journal article" date="2012" name="J. Bacteriol.">
        <title>Genome sequence of an alkane-degrading bacterium, Alcanivorax pacificus type strain W11-5, isolated from deep sea sediment.</title>
        <authorList>
            <person name="Lai Q."/>
            <person name="Shao Z."/>
        </authorList>
    </citation>
    <scope>NUCLEOTIDE SEQUENCE [LARGE SCALE GENOMIC DNA]</scope>
    <source>
        <strain evidence="5 6">W11-5</strain>
    </source>
</reference>
<evidence type="ECO:0000256" key="1">
    <source>
        <dbReference type="ARBA" id="ARBA00009716"/>
    </source>
</evidence>
<dbReference type="OrthoDB" id="9795032at2"/>
<dbReference type="InterPro" id="IPR024188">
    <property type="entry name" value="GltB"/>
</dbReference>
<evidence type="ECO:0000256" key="3">
    <source>
        <dbReference type="SAM" id="Phobius"/>
    </source>
</evidence>
<dbReference type="InterPro" id="IPR013785">
    <property type="entry name" value="Aldolase_TIM"/>
</dbReference>
<dbReference type="InterPro" id="IPR002932">
    <property type="entry name" value="Glu_synthdom"/>
</dbReference>
<dbReference type="EMBL" id="CP004387">
    <property type="protein sequence ID" value="AJD48312.1"/>
    <property type="molecule type" value="Genomic_DNA"/>
</dbReference>
<dbReference type="PANTHER" id="PTHR43819">
    <property type="entry name" value="ARCHAEAL-TYPE GLUTAMATE SYNTHASE [NADPH]"/>
    <property type="match status" value="1"/>
</dbReference>
<evidence type="ECO:0000313" key="5">
    <source>
        <dbReference type="EMBL" id="AJD48312.1"/>
    </source>
</evidence>
<dbReference type="GO" id="GO:0006537">
    <property type="term" value="P:glutamate biosynthetic process"/>
    <property type="evidence" value="ECO:0007669"/>
    <property type="project" value="InterPro"/>
</dbReference>
<proteinExistence type="inferred from homology"/>
<dbReference type="Gene3D" id="3.20.20.70">
    <property type="entry name" value="Aldolase class I"/>
    <property type="match status" value="1"/>
</dbReference>
<comment type="similarity">
    <text evidence="1 2">Belongs to the glutamate synthase family.</text>
</comment>
<feature type="domain" description="Glutamate synthase" evidence="4">
    <location>
        <begin position="152"/>
        <end position="468"/>
    </location>
</feature>
<accession>A0A0B4XPX3</accession>
<dbReference type="CDD" id="cd02808">
    <property type="entry name" value="GltS_FMN"/>
    <property type="match status" value="1"/>
</dbReference>
<keyword evidence="3" id="KW-0472">Membrane</keyword>
<dbReference type="PANTHER" id="PTHR43819:SF1">
    <property type="entry name" value="ARCHAEAL-TYPE GLUTAMATE SYNTHASE [NADPH]"/>
    <property type="match status" value="1"/>
</dbReference>
<evidence type="ECO:0000313" key="6">
    <source>
        <dbReference type="Proteomes" id="UP000006764"/>
    </source>
</evidence>
<evidence type="ECO:0000256" key="2">
    <source>
        <dbReference type="PIRNR" id="PIRNR006429"/>
    </source>
</evidence>
<feature type="transmembrane region" description="Helical" evidence="3">
    <location>
        <begin position="12"/>
        <end position="37"/>
    </location>
</feature>
<dbReference type="HOGENOM" id="CLU_026563_1_0_6"/>
<dbReference type="Pfam" id="PF01645">
    <property type="entry name" value="Glu_synthase"/>
    <property type="match status" value="1"/>
</dbReference>
<dbReference type="STRING" id="391936.S7S_09500"/>
<dbReference type="SUPFAM" id="SSF51395">
    <property type="entry name" value="FMN-linked oxidoreductases"/>
    <property type="match status" value="1"/>
</dbReference>
<name>A0A0B4XPX3_9GAMM</name>
<keyword evidence="6" id="KW-1185">Reference proteome</keyword>
<dbReference type="KEGG" id="apac:S7S_09500"/>
<dbReference type="Proteomes" id="UP000006764">
    <property type="component" value="Chromosome"/>
</dbReference>
<evidence type="ECO:0000259" key="4">
    <source>
        <dbReference type="Pfam" id="PF01645"/>
    </source>
</evidence>
<dbReference type="RefSeq" id="WP_008735551.1">
    <property type="nucleotide sequence ID" value="NZ_CP004387.1"/>
</dbReference>
<protein>
    <submittedName>
        <fullName evidence="5">Ferredoxin-dependent glutamate synthase</fullName>
    </submittedName>
</protein>